<dbReference type="AlphaFoldDB" id="A0AAD2G0D3"/>
<evidence type="ECO:0000259" key="7">
    <source>
        <dbReference type="PROSITE" id="PS50850"/>
    </source>
</evidence>
<dbReference type="GO" id="GO:0016020">
    <property type="term" value="C:membrane"/>
    <property type="evidence" value="ECO:0007669"/>
    <property type="project" value="UniProtKB-SubCell"/>
</dbReference>
<comment type="similarity">
    <text evidence="2">Belongs to the major facilitator superfamily. MFSD6 family.</text>
</comment>
<dbReference type="EMBL" id="CAKOGP040001980">
    <property type="protein sequence ID" value="CAJ1958672.1"/>
    <property type="molecule type" value="Genomic_DNA"/>
</dbReference>
<dbReference type="SUPFAM" id="SSF103473">
    <property type="entry name" value="MFS general substrate transporter"/>
    <property type="match status" value="1"/>
</dbReference>
<feature type="transmembrane region" description="Helical" evidence="6">
    <location>
        <begin position="318"/>
        <end position="336"/>
    </location>
</feature>
<dbReference type="InterPro" id="IPR024989">
    <property type="entry name" value="MFS_assoc_dom"/>
</dbReference>
<feature type="transmembrane region" description="Helical" evidence="6">
    <location>
        <begin position="253"/>
        <end position="276"/>
    </location>
</feature>
<dbReference type="Pfam" id="PF12832">
    <property type="entry name" value="MFS_1_like"/>
    <property type="match status" value="1"/>
</dbReference>
<reference evidence="8" key="1">
    <citation type="submission" date="2023-08" db="EMBL/GenBank/DDBJ databases">
        <authorList>
            <person name="Audoor S."/>
            <person name="Bilcke G."/>
        </authorList>
    </citation>
    <scope>NUCLEOTIDE SEQUENCE</scope>
</reference>
<evidence type="ECO:0000256" key="2">
    <source>
        <dbReference type="ARBA" id="ARBA00005241"/>
    </source>
</evidence>
<dbReference type="PANTHER" id="PTHR16172:SF41">
    <property type="entry name" value="MAJOR FACILITATOR SUPERFAMILY DOMAIN-CONTAINING PROTEIN 6-LIKE"/>
    <property type="match status" value="1"/>
</dbReference>
<evidence type="ECO:0000256" key="3">
    <source>
        <dbReference type="ARBA" id="ARBA00022692"/>
    </source>
</evidence>
<dbReference type="PANTHER" id="PTHR16172">
    <property type="entry name" value="MAJOR FACILITATOR SUPERFAMILY DOMAIN-CONTAINING PROTEIN 6-LIKE"/>
    <property type="match status" value="1"/>
</dbReference>
<dbReference type="InterPro" id="IPR020846">
    <property type="entry name" value="MFS_dom"/>
</dbReference>
<keyword evidence="4 6" id="KW-1133">Transmembrane helix</keyword>
<feature type="transmembrane region" description="Helical" evidence="6">
    <location>
        <begin position="145"/>
        <end position="164"/>
    </location>
</feature>
<evidence type="ECO:0000313" key="9">
    <source>
        <dbReference type="Proteomes" id="UP001295423"/>
    </source>
</evidence>
<sequence length="441" mass="48384">MVNGSGNHDAAADDQHASYNLIRIFYMVYSMAIGCVIPFLSIYYKSLGHGGKVIGLIESISPFTTFLVGPIWGIISDKVRSPFLILYITSAMSMLGQLLVFLVHETRSIMILVYITALFSAPVKPLIDSLVMARLGKDRAQFGRLRLFSILGSGTASSIAGRFLKMEDETQDYIPPSDTANVWLWNFWQSMTGFKLLVFAYVVLHIPTFICIRLFQKENEAQKKISENDEKKPTDLTASMKGVIGITVRDKTILLFFALVYLMGISAGTGDSFVYIRFQEAGGNPSNMGTSRLLSSLGGAAMFWHSGRISAWLGMEKVLVFSLFVVAIRFTLLYYMTNIYFGYLAELLRGMTFGCFWSSATVYASQLAPAELQTTMIQVLSGIYNGIGRSSGALIGGNLQAAVGTANTFKYGAMANAAAFSVLLLQGTAKKESNDAVKKDK</sequence>
<protein>
    <recommendedName>
        <fullName evidence="7">Major facilitator superfamily (MFS) profile domain-containing protein</fullName>
    </recommendedName>
</protein>
<feature type="transmembrane region" description="Helical" evidence="6">
    <location>
        <begin position="288"/>
        <end position="306"/>
    </location>
</feature>
<dbReference type="InterPro" id="IPR051717">
    <property type="entry name" value="MFS_MFSD6"/>
</dbReference>
<evidence type="ECO:0000313" key="8">
    <source>
        <dbReference type="EMBL" id="CAJ1958672.1"/>
    </source>
</evidence>
<evidence type="ECO:0000256" key="4">
    <source>
        <dbReference type="ARBA" id="ARBA00022989"/>
    </source>
</evidence>
<feature type="transmembrane region" description="Helical" evidence="6">
    <location>
        <begin position="56"/>
        <end position="75"/>
    </location>
</feature>
<evidence type="ECO:0000256" key="1">
    <source>
        <dbReference type="ARBA" id="ARBA00004141"/>
    </source>
</evidence>
<name>A0AAD2G0D3_9STRA</name>
<evidence type="ECO:0000256" key="5">
    <source>
        <dbReference type="ARBA" id="ARBA00023136"/>
    </source>
</evidence>
<dbReference type="Gene3D" id="1.20.1250.20">
    <property type="entry name" value="MFS general substrate transporter like domains"/>
    <property type="match status" value="2"/>
</dbReference>
<feature type="transmembrane region" description="Helical" evidence="6">
    <location>
        <begin position="109"/>
        <end position="133"/>
    </location>
</feature>
<keyword evidence="3 6" id="KW-0812">Transmembrane</keyword>
<comment type="caution">
    <text evidence="8">The sequence shown here is derived from an EMBL/GenBank/DDBJ whole genome shotgun (WGS) entry which is preliminary data.</text>
</comment>
<evidence type="ECO:0000256" key="6">
    <source>
        <dbReference type="SAM" id="Phobius"/>
    </source>
</evidence>
<dbReference type="PROSITE" id="PS50850">
    <property type="entry name" value="MFS"/>
    <property type="match status" value="1"/>
</dbReference>
<feature type="transmembrane region" description="Helical" evidence="6">
    <location>
        <begin position="24"/>
        <end position="44"/>
    </location>
</feature>
<organism evidence="8 9">
    <name type="scientific">Cylindrotheca closterium</name>
    <dbReference type="NCBI Taxonomy" id="2856"/>
    <lineage>
        <taxon>Eukaryota</taxon>
        <taxon>Sar</taxon>
        <taxon>Stramenopiles</taxon>
        <taxon>Ochrophyta</taxon>
        <taxon>Bacillariophyta</taxon>
        <taxon>Bacillariophyceae</taxon>
        <taxon>Bacillariophycidae</taxon>
        <taxon>Bacillariales</taxon>
        <taxon>Bacillariaceae</taxon>
        <taxon>Cylindrotheca</taxon>
    </lineage>
</organism>
<keyword evidence="9" id="KW-1185">Reference proteome</keyword>
<proteinExistence type="inferred from homology"/>
<accession>A0AAD2G0D3</accession>
<dbReference type="InterPro" id="IPR036259">
    <property type="entry name" value="MFS_trans_sf"/>
</dbReference>
<feature type="domain" description="Major facilitator superfamily (MFS) profile" evidence="7">
    <location>
        <begin position="252"/>
        <end position="441"/>
    </location>
</feature>
<feature type="transmembrane region" description="Helical" evidence="6">
    <location>
        <begin position="193"/>
        <end position="215"/>
    </location>
</feature>
<dbReference type="GO" id="GO:0022857">
    <property type="term" value="F:transmembrane transporter activity"/>
    <property type="evidence" value="ECO:0007669"/>
    <property type="project" value="InterPro"/>
</dbReference>
<keyword evidence="5 6" id="KW-0472">Membrane</keyword>
<feature type="transmembrane region" description="Helical" evidence="6">
    <location>
        <begin position="82"/>
        <end position="103"/>
    </location>
</feature>
<dbReference type="Proteomes" id="UP001295423">
    <property type="component" value="Unassembled WGS sequence"/>
</dbReference>
<comment type="subcellular location">
    <subcellularLocation>
        <location evidence="1">Membrane</location>
        <topology evidence="1">Multi-pass membrane protein</topology>
    </subcellularLocation>
</comment>
<gene>
    <name evidence="8" type="ORF">CYCCA115_LOCUS17293</name>
</gene>